<evidence type="ECO:0000313" key="11">
    <source>
        <dbReference type="Proteomes" id="UP000563524"/>
    </source>
</evidence>
<keyword evidence="3" id="KW-1003">Cell membrane</keyword>
<dbReference type="GO" id="GO:0030395">
    <property type="term" value="F:lactose binding"/>
    <property type="evidence" value="ECO:0007669"/>
    <property type="project" value="TreeGrafter"/>
</dbReference>
<evidence type="ECO:0000256" key="7">
    <source>
        <dbReference type="ARBA" id="ARBA00023136"/>
    </source>
</evidence>
<comment type="caution">
    <text evidence="10">The sequence shown here is derived from an EMBL/GenBank/DDBJ whole genome shotgun (WGS) entry which is preliminary data.</text>
</comment>
<dbReference type="Gene3D" id="1.20.1250.20">
    <property type="entry name" value="MFS general substrate transporter like domains"/>
    <property type="match status" value="2"/>
</dbReference>
<feature type="transmembrane region" description="Helical" evidence="8">
    <location>
        <begin position="45"/>
        <end position="63"/>
    </location>
</feature>
<feature type="transmembrane region" description="Helical" evidence="8">
    <location>
        <begin position="268"/>
        <end position="286"/>
    </location>
</feature>
<keyword evidence="7 8" id="KW-0472">Membrane</keyword>
<name>A0A840HYW7_9PROT</name>
<keyword evidence="4" id="KW-0997">Cell inner membrane</keyword>
<dbReference type="EMBL" id="JACHOB010000001">
    <property type="protein sequence ID" value="MBB4657769.1"/>
    <property type="molecule type" value="Genomic_DNA"/>
</dbReference>
<accession>A0A840HYW7</accession>
<feature type="transmembrane region" description="Helical" evidence="8">
    <location>
        <begin position="162"/>
        <end position="183"/>
    </location>
</feature>
<dbReference type="PIRSF" id="PIRSF004925">
    <property type="entry name" value="HcaT"/>
    <property type="match status" value="1"/>
</dbReference>
<feature type="transmembrane region" description="Helical" evidence="8">
    <location>
        <begin position="12"/>
        <end position="33"/>
    </location>
</feature>
<feature type="transmembrane region" description="Helical" evidence="8">
    <location>
        <begin position="236"/>
        <end position="256"/>
    </location>
</feature>
<evidence type="ECO:0000259" key="9">
    <source>
        <dbReference type="Pfam" id="PF12832"/>
    </source>
</evidence>
<evidence type="ECO:0000256" key="3">
    <source>
        <dbReference type="ARBA" id="ARBA00022475"/>
    </source>
</evidence>
<dbReference type="PANTHER" id="PTHR23522">
    <property type="entry name" value="BLL5896 PROTEIN"/>
    <property type="match status" value="1"/>
</dbReference>
<dbReference type="GO" id="GO:0005886">
    <property type="term" value="C:plasma membrane"/>
    <property type="evidence" value="ECO:0007669"/>
    <property type="project" value="UniProtKB-SubCell"/>
</dbReference>
<organism evidence="10 11">
    <name type="scientific">Parvularcula dongshanensis</name>
    <dbReference type="NCBI Taxonomy" id="1173995"/>
    <lineage>
        <taxon>Bacteria</taxon>
        <taxon>Pseudomonadati</taxon>
        <taxon>Pseudomonadota</taxon>
        <taxon>Alphaproteobacteria</taxon>
        <taxon>Parvularculales</taxon>
        <taxon>Parvularculaceae</taxon>
        <taxon>Parvularcula</taxon>
    </lineage>
</organism>
<evidence type="ECO:0000256" key="2">
    <source>
        <dbReference type="ARBA" id="ARBA00022448"/>
    </source>
</evidence>
<dbReference type="InterPro" id="IPR024989">
    <property type="entry name" value="MFS_assoc_dom"/>
</dbReference>
<feature type="transmembrane region" description="Helical" evidence="8">
    <location>
        <begin position="204"/>
        <end position="224"/>
    </location>
</feature>
<dbReference type="NCBIfam" id="NF037955">
    <property type="entry name" value="mfs"/>
    <property type="match status" value="1"/>
</dbReference>
<dbReference type="Proteomes" id="UP000563524">
    <property type="component" value="Unassembled WGS sequence"/>
</dbReference>
<feature type="transmembrane region" description="Helical" evidence="8">
    <location>
        <begin position="292"/>
        <end position="315"/>
    </location>
</feature>
<dbReference type="InterPro" id="IPR036259">
    <property type="entry name" value="MFS_trans_sf"/>
</dbReference>
<feature type="transmembrane region" description="Helical" evidence="8">
    <location>
        <begin position="75"/>
        <end position="91"/>
    </location>
</feature>
<protein>
    <submittedName>
        <fullName evidence="10">PPP family 3-phenylpropionic acid transporter</fullName>
    </submittedName>
</protein>
<evidence type="ECO:0000313" key="10">
    <source>
        <dbReference type="EMBL" id="MBB4657769.1"/>
    </source>
</evidence>
<feature type="transmembrane region" description="Helical" evidence="8">
    <location>
        <begin position="327"/>
        <end position="351"/>
    </location>
</feature>
<keyword evidence="5 8" id="KW-0812">Transmembrane</keyword>
<evidence type="ECO:0000256" key="8">
    <source>
        <dbReference type="SAM" id="Phobius"/>
    </source>
</evidence>
<dbReference type="AlphaFoldDB" id="A0A840HYW7"/>
<feature type="transmembrane region" description="Helical" evidence="8">
    <location>
        <begin position="357"/>
        <end position="375"/>
    </location>
</feature>
<feature type="transmembrane region" description="Helical" evidence="8">
    <location>
        <begin position="97"/>
        <end position="116"/>
    </location>
</feature>
<evidence type="ECO:0000256" key="1">
    <source>
        <dbReference type="ARBA" id="ARBA00004429"/>
    </source>
</evidence>
<dbReference type="GO" id="GO:0015528">
    <property type="term" value="F:lactose:proton symporter activity"/>
    <property type="evidence" value="ECO:0007669"/>
    <property type="project" value="TreeGrafter"/>
</dbReference>
<proteinExistence type="predicted"/>
<reference evidence="10 11" key="1">
    <citation type="submission" date="2020-08" db="EMBL/GenBank/DDBJ databases">
        <title>Genomic Encyclopedia of Type Strains, Phase IV (KMG-IV): sequencing the most valuable type-strain genomes for metagenomic binning, comparative biology and taxonomic classification.</title>
        <authorList>
            <person name="Goeker M."/>
        </authorList>
    </citation>
    <scope>NUCLEOTIDE SEQUENCE [LARGE SCALE GENOMIC DNA]</scope>
    <source>
        <strain evidence="10 11">DSM 102850</strain>
    </source>
</reference>
<gene>
    <name evidence="10" type="ORF">GGQ59_000269</name>
</gene>
<feature type="domain" description="Major facilitator superfamily associated" evidence="9">
    <location>
        <begin position="14"/>
        <end position="361"/>
    </location>
</feature>
<comment type="subcellular location">
    <subcellularLocation>
        <location evidence="1">Cell inner membrane</location>
        <topology evidence="1">Multi-pass membrane protein</topology>
    </subcellularLocation>
</comment>
<keyword evidence="6 8" id="KW-1133">Transmembrane helix</keyword>
<keyword evidence="11" id="KW-1185">Reference proteome</keyword>
<evidence type="ECO:0000256" key="6">
    <source>
        <dbReference type="ARBA" id="ARBA00022989"/>
    </source>
</evidence>
<evidence type="ECO:0000256" key="4">
    <source>
        <dbReference type="ARBA" id="ARBA00022519"/>
    </source>
</evidence>
<dbReference type="SUPFAM" id="SSF103473">
    <property type="entry name" value="MFS general substrate transporter"/>
    <property type="match status" value="1"/>
</dbReference>
<dbReference type="PANTHER" id="PTHR23522:SF10">
    <property type="entry name" value="3-PHENYLPROPIONIC ACID TRANSPORTER-RELATED"/>
    <property type="match status" value="1"/>
</dbReference>
<dbReference type="InterPro" id="IPR026032">
    <property type="entry name" value="HcaT-like"/>
</dbReference>
<dbReference type="Pfam" id="PF12832">
    <property type="entry name" value="MFS_1_like"/>
    <property type="match status" value="1"/>
</dbReference>
<dbReference type="RefSeq" id="WP_183815131.1">
    <property type="nucleotide sequence ID" value="NZ_JACHOB010000001.1"/>
</dbReference>
<feature type="transmembrane region" description="Helical" evidence="8">
    <location>
        <begin position="137"/>
        <end position="156"/>
    </location>
</feature>
<keyword evidence="2" id="KW-0813">Transport</keyword>
<evidence type="ECO:0000256" key="5">
    <source>
        <dbReference type="ARBA" id="ARBA00022692"/>
    </source>
</evidence>
<sequence length="391" mass="40573">MTASTRPMLAFGAYYAAQFAFLGVQLPFFPGWLDARGYQASEIGFLIGGALACRLLFAPVLAYRAEGVRDPRSPLRLVSAALAVGAIFLLLPLPKTALSVCIVLTLFSFGLGVPLADASVLRADRAGELDYGRTRGIGSFAFILANLGGGAVIAAYGDGATVVWMAAMALCMVGVALVLPRPGRGALPKPSLAEAGQLFRSRSFLLMLAAAGLCQGSHAVYYAFSELHWSALGYSPTLIGVLWTVGVVFEIGVLVFGKAVLRRIDPALLIALGALSALVRWPLTGLSPPLPVLFVLQVLHAGTFTAAFLGTIEFVGRAVPDGYRATAMTLISTFGIGAVTGIATSVAGLLFDAQAPLPAYLLMGGMGAGGLLLALKLRSRWDGGTLGALAV</sequence>